<feature type="transmembrane region" description="Helical" evidence="1">
    <location>
        <begin position="140"/>
        <end position="161"/>
    </location>
</feature>
<dbReference type="InterPro" id="IPR012037">
    <property type="entry name" value="Alpha/beta-hydrolase_fam"/>
</dbReference>
<keyword evidence="1" id="KW-0812">Transmembrane</keyword>
<feature type="domain" description="Alpha/beta-hydrolase N-terminal" evidence="3">
    <location>
        <begin position="46"/>
        <end position="259"/>
    </location>
</feature>
<comment type="caution">
    <text evidence="4">The sequence shown here is derived from an EMBL/GenBank/DDBJ whole genome shotgun (WGS) entry which is preliminary data.</text>
</comment>
<dbReference type="Pfam" id="PF10081">
    <property type="entry name" value="Abhydrolase_9"/>
    <property type="match status" value="1"/>
</dbReference>
<organism evidence="4 5">
    <name type="scientific">Nocardia cyriacigeorgica</name>
    <dbReference type="NCBI Taxonomy" id="135487"/>
    <lineage>
        <taxon>Bacteria</taxon>
        <taxon>Bacillati</taxon>
        <taxon>Actinomycetota</taxon>
        <taxon>Actinomycetes</taxon>
        <taxon>Mycobacteriales</taxon>
        <taxon>Nocardiaceae</taxon>
        <taxon>Nocardia</taxon>
    </lineage>
</organism>
<reference evidence="4 5" key="1">
    <citation type="submission" date="2019-05" db="EMBL/GenBank/DDBJ databases">
        <title>Genomes sequences of two Nocardia cyriacigeorgica environmental isolates, type strains Nocardia asteroides ATCC 19247 and Nocardia cyriacigeorgica DSM 44484.</title>
        <authorList>
            <person name="Vautrin F."/>
            <person name="Bergeron E."/>
            <person name="Dubost A."/>
            <person name="Abrouk D."/>
            <person name="Rodriguez Nava V."/>
            <person name="Pujic P."/>
        </authorList>
    </citation>
    <scope>NUCLEOTIDE SEQUENCE [LARGE SCALE GENOMIC DNA]</scope>
    <source>
        <strain evidence="4 5">EML 446</strain>
    </source>
</reference>
<dbReference type="AlphaFoldDB" id="A0A5R8P0W2"/>
<accession>A0A5R8P0W2</accession>
<feature type="transmembrane region" description="Helical" evidence="1">
    <location>
        <begin position="100"/>
        <end position="120"/>
    </location>
</feature>
<evidence type="ECO:0000259" key="2">
    <source>
        <dbReference type="Pfam" id="PF10081"/>
    </source>
</evidence>
<dbReference type="InterPro" id="IPR027788">
    <property type="entry name" value="Alpha/beta-hydrolase_N_dom"/>
</dbReference>
<evidence type="ECO:0000256" key="1">
    <source>
        <dbReference type="SAM" id="Phobius"/>
    </source>
</evidence>
<evidence type="ECO:0000259" key="3">
    <source>
        <dbReference type="Pfam" id="PF15420"/>
    </source>
</evidence>
<keyword evidence="1" id="KW-1133">Transmembrane helix</keyword>
<evidence type="ECO:0008006" key="6">
    <source>
        <dbReference type="Google" id="ProtNLM"/>
    </source>
</evidence>
<evidence type="ECO:0000313" key="5">
    <source>
        <dbReference type="Proteomes" id="UP000306378"/>
    </source>
</evidence>
<gene>
    <name evidence="4" type="ORF">FEK34_02700</name>
</gene>
<dbReference type="Proteomes" id="UP000306378">
    <property type="component" value="Unassembled WGS sequence"/>
</dbReference>
<feature type="transmembrane region" description="Helical" evidence="1">
    <location>
        <begin position="56"/>
        <end position="79"/>
    </location>
</feature>
<sequence>MVLETASTLTKLRSRGVAAVRRAEVVIDLNYVGLVVATVFFALSVTPSLVPRDWMFQGLISGINAAIGYGVGCLLEWLFRLWVRPRLKIPAPPTWVRYGVKSAILLTAAVLAAYMLVQSARWQREITALMDMEGTTTPAYLRTGLLSLAVGVLVVAVYRTVRELILYLARQLNRWVKVPRELAPAAGFLVLVLLAVTLFNGVATQAFFAVANQAFSVRNDHTSEYAVQPQLPEKSGSPMSLAKWDTLGFEGRWFVSHGPNAARIAQVTGKPAKEPIRAYVGLESAENGQSQAELAVAELERAGAFDRQVIVVITTTGTGWVNSMAAGAIEYMYGGDTALVATQYSYLPSVLSFLADKSKAAAAGREVFDAVYQHWSARPEQQRPKLFVYGESLGSQGSEAAFEGLADLREKVDGALWVGPPNSNRLWQQFVARRDPGSREVEPVYADGLVVRFAADADDFARPGPEWRAPRIAYLQHPSDPIVWWSADLIFSQPDWLSEPRGSDVSGRMRWAPFVTFWQVTADLTNAQGVTDGHGHRYGSLVLDGWAAIAAPPGWNPELAERIRYEIEISEAYERQIK</sequence>
<proteinExistence type="predicted"/>
<feature type="transmembrane region" description="Helical" evidence="1">
    <location>
        <begin position="182"/>
        <end position="203"/>
    </location>
</feature>
<dbReference type="RefSeq" id="WP_138446233.1">
    <property type="nucleotide sequence ID" value="NZ_VBUT01000001.1"/>
</dbReference>
<dbReference type="EMBL" id="VBUT01000001">
    <property type="protein sequence ID" value="TLF82645.1"/>
    <property type="molecule type" value="Genomic_DNA"/>
</dbReference>
<name>A0A5R8P0W2_9NOCA</name>
<feature type="domain" description="Alpha/beta-hydrolase catalytic" evidence="2">
    <location>
        <begin position="276"/>
        <end position="563"/>
    </location>
</feature>
<feature type="transmembrane region" description="Helical" evidence="1">
    <location>
        <begin position="31"/>
        <end position="50"/>
    </location>
</feature>
<dbReference type="InterPro" id="IPR027787">
    <property type="entry name" value="Alpha/beta-hydrolase_catalytic"/>
</dbReference>
<keyword evidence="1" id="KW-0472">Membrane</keyword>
<dbReference type="PIRSF" id="PIRSF007542">
    <property type="entry name" value="UCP007542"/>
    <property type="match status" value="1"/>
</dbReference>
<evidence type="ECO:0000313" key="4">
    <source>
        <dbReference type="EMBL" id="TLF82645.1"/>
    </source>
</evidence>
<protein>
    <recommendedName>
        <fullName evidence="6">Transmembrane protein</fullName>
    </recommendedName>
</protein>
<dbReference type="Pfam" id="PF15420">
    <property type="entry name" value="Abhydrolase_9_N"/>
    <property type="match status" value="1"/>
</dbReference>